<keyword evidence="13" id="KW-1185">Reference proteome</keyword>
<dbReference type="GO" id="GO:0010008">
    <property type="term" value="C:endosome membrane"/>
    <property type="evidence" value="ECO:0007669"/>
    <property type="project" value="UniProtKB-SubCell"/>
</dbReference>
<feature type="domain" description="Vta1/callose synthase N-terminal" evidence="10">
    <location>
        <begin position="10"/>
        <end position="152"/>
    </location>
</feature>
<dbReference type="Pfam" id="PF18097">
    <property type="entry name" value="Vta1_C"/>
    <property type="match status" value="1"/>
</dbReference>
<evidence type="ECO:0000259" key="11">
    <source>
        <dbReference type="Pfam" id="PF18097"/>
    </source>
</evidence>
<organism evidence="12 13">
    <name type="scientific">Linderina pennispora</name>
    <dbReference type="NCBI Taxonomy" id="61395"/>
    <lineage>
        <taxon>Eukaryota</taxon>
        <taxon>Fungi</taxon>
        <taxon>Fungi incertae sedis</taxon>
        <taxon>Zoopagomycota</taxon>
        <taxon>Kickxellomycotina</taxon>
        <taxon>Kickxellomycetes</taxon>
        <taxon>Kickxellales</taxon>
        <taxon>Kickxellaceae</taxon>
        <taxon>Linderina</taxon>
    </lineage>
</organism>
<keyword evidence="7" id="KW-0653">Protein transport</keyword>
<evidence type="ECO:0000259" key="10">
    <source>
        <dbReference type="Pfam" id="PF04652"/>
    </source>
</evidence>
<dbReference type="AlphaFoldDB" id="A0A1Y1W5I8"/>
<accession>A0A1Y1W5I8</accession>
<evidence type="ECO:0000256" key="4">
    <source>
        <dbReference type="ARBA" id="ARBA00022448"/>
    </source>
</evidence>
<dbReference type="GO" id="GO:0032511">
    <property type="term" value="P:late endosome to vacuole transport via multivesicular body sorting pathway"/>
    <property type="evidence" value="ECO:0007669"/>
    <property type="project" value="InterPro"/>
</dbReference>
<name>A0A1Y1W5I8_9FUNG</name>
<dbReference type="GeneID" id="63806165"/>
<comment type="caution">
    <text evidence="12">The sequence shown here is derived from an EMBL/GenBank/DDBJ whole genome shotgun (WGS) entry which is preliminary data.</text>
</comment>
<dbReference type="GO" id="GO:0015031">
    <property type="term" value="P:protein transport"/>
    <property type="evidence" value="ECO:0007669"/>
    <property type="project" value="UniProtKB-KW"/>
</dbReference>
<dbReference type="Proteomes" id="UP000193922">
    <property type="component" value="Unassembled WGS sequence"/>
</dbReference>
<dbReference type="InterPro" id="IPR039431">
    <property type="entry name" value="Vta1/CALS_N"/>
</dbReference>
<dbReference type="Gene3D" id="1.25.40.270">
    <property type="entry name" value="Vacuolar protein sorting-associated protein vta1"/>
    <property type="match status" value="1"/>
</dbReference>
<reference evidence="12 13" key="1">
    <citation type="submission" date="2016-07" db="EMBL/GenBank/DDBJ databases">
        <title>Pervasive Adenine N6-methylation of Active Genes in Fungi.</title>
        <authorList>
            <consortium name="DOE Joint Genome Institute"/>
            <person name="Mondo S.J."/>
            <person name="Dannebaum R.O."/>
            <person name="Kuo R.C."/>
            <person name="Labutti K."/>
            <person name="Haridas S."/>
            <person name="Kuo A."/>
            <person name="Salamov A."/>
            <person name="Ahrendt S.R."/>
            <person name="Lipzen A."/>
            <person name="Sullivan W."/>
            <person name="Andreopoulos W.B."/>
            <person name="Clum A."/>
            <person name="Lindquist E."/>
            <person name="Daum C."/>
            <person name="Ramamoorthy G.K."/>
            <person name="Gryganskyi A."/>
            <person name="Culley D."/>
            <person name="Magnuson J.K."/>
            <person name="James T.Y."/>
            <person name="O'Malley M.A."/>
            <person name="Stajich J.E."/>
            <person name="Spatafora J.W."/>
            <person name="Visel A."/>
            <person name="Grigoriev I.V."/>
        </authorList>
    </citation>
    <scope>NUCLEOTIDE SEQUENCE [LARGE SCALE GENOMIC DNA]</scope>
    <source>
        <strain evidence="12 13">ATCC 12442</strain>
    </source>
</reference>
<dbReference type="EMBL" id="MCFD01000009">
    <property type="protein sequence ID" value="ORX68800.1"/>
    <property type="molecule type" value="Genomic_DNA"/>
</dbReference>
<evidence type="ECO:0000256" key="7">
    <source>
        <dbReference type="ARBA" id="ARBA00022927"/>
    </source>
</evidence>
<feature type="compositionally biased region" description="Low complexity" evidence="9">
    <location>
        <begin position="163"/>
        <end position="173"/>
    </location>
</feature>
<evidence type="ECO:0000256" key="3">
    <source>
        <dbReference type="ARBA" id="ARBA00007895"/>
    </source>
</evidence>
<comment type="similarity">
    <text evidence="3">Belongs to the VTA1 family.</text>
</comment>
<keyword evidence="8" id="KW-0472">Membrane</keyword>
<feature type="compositionally biased region" description="Polar residues" evidence="9">
    <location>
        <begin position="174"/>
        <end position="185"/>
    </location>
</feature>
<evidence type="ECO:0000256" key="2">
    <source>
        <dbReference type="ARBA" id="ARBA00004496"/>
    </source>
</evidence>
<evidence type="ECO:0000256" key="6">
    <source>
        <dbReference type="ARBA" id="ARBA00022753"/>
    </source>
</evidence>
<keyword evidence="6" id="KW-0967">Endosome</keyword>
<dbReference type="Gene3D" id="1.20.5.420">
    <property type="entry name" value="Immunoglobulin FC, subunit C"/>
    <property type="match status" value="1"/>
</dbReference>
<dbReference type="InterPro" id="IPR044538">
    <property type="entry name" value="Vta1-like"/>
</dbReference>
<feature type="compositionally biased region" description="Low complexity" evidence="9">
    <location>
        <begin position="222"/>
        <end position="232"/>
    </location>
</feature>
<keyword evidence="4" id="KW-0813">Transport</keyword>
<feature type="region of interest" description="Disordered" evidence="9">
    <location>
        <begin position="154"/>
        <end position="234"/>
    </location>
</feature>
<gene>
    <name evidence="12" type="ORF">DL89DRAFT_278619</name>
</gene>
<evidence type="ECO:0000313" key="13">
    <source>
        <dbReference type="Proteomes" id="UP000193922"/>
    </source>
</evidence>
<dbReference type="Pfam" id="PF04652">
    <property type="entry name" value="Vta1"/>
    <property type="match status" value="1"/>
</dbReference>
<dbReference type="PANTHER" id="PTHR46009:SF1">
    <property type="entry name" value="VACUOLAR PROTEIN SORTING-ASSOCIATED PROTEIN VTA1 HOMOLOG"/>
    <property type="match status" value="1"/>
</dbReference>
<evidence type="ECO:0000256" key="9">
    <source>
        <dbReference type="SAM" id="MobiDB-lite"/>
    </source>
</evidence>
<dbReference type="RefSeq" id="XP_040742582.1">
    <property type="nucleotide sequence ID" value="XM_040889517.1"/>
</dbReference>
<evidence type="ECO:0000256" key="1">
    <source>
        <dbReference type="ARBA" id="ARBA00004481"/>
    </source>
</evidence>
<keyword evidence="5" id="KW-0963">Cytoplasm</keyword>
<evidence type="ECO:0000256" key="5">
    <source>
        <dbReference type="ARBA" id="ARBA00022490"/>
    </source>
</evidence>
<feature type="compositionally biased region" description="Low complexity" evidence="9">
    <location>
        <begin position="198"/>
        <end position="213"/>
    </location>
</feature>
<dbReference type="STRING" id="61395.A0A1Y1W5I8"/>
<feature type="domain" description="Vta1 C-terminal" evidence="11">
    <location>
        <begin position="290"/>
        <end position="322"/>
    </location>
</feature>
<dbReference type="InterPro" id="IPR041212">
    <property type="entry name" value="Vta1_C"/>
</dbReference>
<evidence type="ECO:0000256" key="8">
    <source>
        <dbReference type="ARBA" id="ARBA00023136"/>
    </source>
</evidence>
<dbReference type="PANTHER" id="PTHR46009">
    <property type="entry name" value="VACUOLAR PROTEIN SORTING-ASSOCIATED PROTEIN VTA1 HOMOLOG"/>
    <property type="match status" value="1"/>
</dbReference>
<dbReference type="GO" id="GO:0005771">
    <property type="term" value="C:multivesicular body"/>
    <property type="evidence" value="ECO:0007669"/>
    <property type="project" value="TreeGrafter"/>
</dbReference>
<proteinExistence type="inferred from homology"/>
<evidence type="ECO:0000313" key="12">
    <source>
        <dbReference type="EMBL" id="ORX68800.1"/>
    </source>
</evidence>
<sequence>MSDLPSELKQIAPYIQRAQELATVDPVVSYFCTYYAARLAIASGSNTPASQAYLSQLLDQLETEKERIKEDPKMANDLVASQHCKTFALKVFAKADTEDRNGRATKVTARNFIVASQFLQVLAGFGELPEDVQEKVRYAKWKAADIVKALREGRQPTQAPGEQQQQQQQQQQQSDAGSLQPNVTASDIFAWPSPPAVSAPAQSMPPAQSMSPAQPMPPVQPTTPQQPTSVVQNSQFDSLPSVPLQPHVSKSPATSAPIAPMAGSATFVPVPAANLPAADGELLVDPAVTKNAQKMARWAISALEYDDVDNAISNLQKAIEMLKPFSNSK</sequence>
<protein>
    <submittedName>
        <fullName evidence="12">DUF605-domain-containing protein</fullName>
    </submittedName>
</protein>
<dbReference type="OrthoDB" id="391137at2759"/>
<dbReference type="InterPro" id="IPR023175">
    <property type="entry name" value="Vta1/CALS_N_sf"/>
</dbReference>
<comment type="subcellular location">
    <subcellularLocation>
        <location evidence="2">Cytoplasm</location>
    </subcellularLocation>
    <subcellularLocation>
        <location evidence="1">Endosome membrane</location>
        <topology evidence="1">Peripheral membrane protein</topology>
    </subcellularLocation>
</comment>